<feature type="compositionally biased region" description="Low complexity" evidence="2">
    <location>
        <begin position="193"/>
        <end position="212"/>
    </location>
</feature>
<feature type="compositionally biased region" description="Polar residues" evidence="2">
    <location>
        <begin position="306"/>
        <end position="317"/>
    </location>
</feature>
<feature type="compositionally biased region" description="Low complexity" evidence="2">
    <location>
        <begin position="220"/>
        <end position="283"/>
    </location>
</feature>
<dbReference type="EMBL" id="JAACJK010000176">
    <property type="protein sequence ID" value="KAF5318938.1"/>
    <property type="molecule type" value="Genomic_DNA"/>
</dbReference>
<proteinExistence type="predicted"/>
<sequence length="369" mass="40256">MSRYSNAATPVSRAEERRMRLLEAEREQLEEEREALKITEEQLHQLKQPFLSVKFEFHDLDGLRWPAPSLYTQYLPSVAWPQVPTPAPEPTRVAPRAPPTRTPAKLTKSQLASFNTDDTIRIPNPILFLQNENSNATEKGKSAKTISGSAKGGGTATRKLSRHPSILPRDSLFAEAAASLGFSPSRRIYSTAASSSSTKTSPSSTAAHTQTPIPSPLPSPTRTSTFPHSASSSPTPTSSIYGYTPSLPSKPFTTPSSSTPTSSIYGYTPSLPSKPLTTPSSSPMRELDMNLKSRLDVPRPKCSPRLFQNPSESQDTSYRVLGGSHELYHSPDIPYEEMMGQDGPWGAGEMSCPPSPCPTVVDVFRMSVH</sequence>
<protein>
    <submittedName>
        <fullName evidence="3">Uncharacterized protein</fullName>
    </submittedName>
</protein>
<reference evidence="3 4" key="1">
    <citation type="journal article" date="2020" name="ISME J.">
        <title>Uncovering the hidden diversity of litter-decomposition mechanisms in mushroom-forming fungi.</title>
        <authorList>
            <person name="Floudas D."/>
            <person name="Bentzer J."/>
            <person name="Ahren D."/>
            <person name="Johansson T."/>
            <person name="Persson P."/>
            <person name="Tunlid A."/>
        </authorList>
    </citation>
    <scope>NUCLEOTIDE SEQUENCE [LARGE SCALE GENOMIC DNA]</scope>
    <source>
        <strain evidence="3 4">CBS 175.51</strain>
    </source>
</reference>
<feature type="compositionally biased region" description="Basic and acidic residues" evidence="2">
    <location>
        <begin position="285"/>
        <end position="299"/>
    </location>
</feature>
<accession>A0A8H5BAM7</accession>
<keyword evidence="4" id="KW-1185">Reference proteome</keyword>
<comment type="caution">
    <text evidence="3">The sequence shown here is derived from an EMBL/GenBank/DDBJ whole genome shotgun (WGS) entry which is preliminary data.</text>
</comment>
<feature type="coiled-coil region" evidence="1">
    <location>
        <begin position="11"/>
        <end position="49"/>
    </location>
</feature>
<dbReference type="Proteomes" id="UP000541558">
    <property type="component" value="Unassembled WGS sequence"/>
</dbReference>
<evidence type="ECO:0000313" key="4">
    <source>
        <dbReference type="Proteomes" id="UP000541558"/>
    </source>
</evidence>
<evidence type="ECO:0000313" key="3">
    <source>
        <dbReference type="EMBL" id="KAF5318938.1"/>
    </source>
</evidence>
<organism evidence="3 4">
    <name type="scientific">Ephemerocybe angulata</name>
    <dbReference type="NCBI Taxonomy" id="980116"/>
    <lineage>
        <taxon>Eukaryota</taxon>
        <taxon>Fungi</taxon>
        <taxon>Dikarya</taxon>
        <taxon>Basidiomycota</taxon>
        <taxon>Agaricomycotina</taxon>
        <taxon>Agaricomycetes</taxon>
        <taxon>Agaricomycetidae</taxon>
        <taxon>Agaricales</taxon>
        <taxon>Agaricineae</taxon>
        <taxon>Psathyrellaceae</taxon>
        <taxon>Ephemerocybe</taxon>
    </lineage>
</organism>
<feature type="region of interest" description="Disordered" evidence="2">
    <location>
        <begin position="86"/>
        <end position="108"/>
    </location>
</feature>
<feature type="region of interest" description="Disordered" evidence="2">
    <location>
        <begin position="131"/>
        <end position="163"/>
    </location>
</feature>
<gene>
    <name evidence="3" type="ORF">D9611_013681</name>
</gene>
<dbReference type="AlphaFoldDB" id="A0A8H5BAM7"/>
<keyword evidence="1" id="KW-0175">Coiled coil</keyword>
<dbReference type="OrthoDB" id="2757916at2759"/>
<name>A0A8H5BAM7_9AGAR</name>
<feature type="region of interest" description="Disordered" evidence="2">
    <location>
        <begin position="193"/>
        <end position="317"/>
    </location>
</feature>
<evidence type="ECO:0000256" key="1">
    <source>
        <dbReference type="SAM" id="Coils"/>
    </source>
</evidence>
<evidence type="ECO:0000256" key="2">
    <source>
        <dbReference type="SAM" id="MobiDB-lite"/>
    </source>
</evidence>